<dbReference type="Pfam" id="PF00400">
    <property type="entry name" value="WD40"/>
    <property type="match status" value="3"/>
</dbReference>
<proteinExistence type="inferred from homology"/>
<feature type="repeat" description="WD" evidence="7">
    <location>
        <begin position="267"/>
        <end position="293"/>
    </location>
</feature>
<evidence type="ECO:0000256" key="4">
    <source>
        <dbReference type="ARBA" id="ARBA00022737"/>
    </source>
</evidence>
<keyword evidence="4" id="KW-0677">Repeat</keyword>
<dbReference type="SUPFAM" id="SSF50978">
    <property type="entry name" value="WD40 repeat-like"/>
    <property type="match status" value="1"/>
</dbReference>
<comment type="caution">
    <text evidence="10">The sequence shown here is derived from an EMBL/GenBank/DDBJ whole genome shotgun (WGS) entry which is preliminary data.</text>
</comment>
<evidence type="ECO:0000256" key="3">
    <source>
        <dbReference type="ARBA" id="ARBA00022574"/>
    </source>
</evidence>
<dbReference type="PRINTS" id="PR00320">
    <property type="entry name" value="GPROTEINBRPT"/>
</dbReference>
<evidence type="ECO:0000256" key="5">
    <source>
        <dbReference type="ARBA" id="ARBA00022853"/>
    </source>
</evidence>
<dbReference type="InterPro" id="IPR015943">
    <property type="entry name" value="WD40/YVTN_repeat-like_dom_sf"/>
</dbReference>
<dbReference type="SMART" id="SM00320">
    <property type="entry name" value="WD40"/>
    <property type="match status" value="5"/>
</dbReference>
<protein>
    <recommendedName>
        <fullName evidence="9">Histone-binding protein RBBP4-like N-terminal domain-containing protein</fullName>
    </recommendedName>
</protein>
<evidence type="ECO:0000256" key="2">
    <source>
        <dbReference type="ARBA" id="ARBA00009341"/>
    </source>
</evidence>
<evidence type="ECO:0000256" key="8">
    <source>
        <dbReference type="SAM" id="MobiDB-lite"/>
    </source>
</evidence>
<feature type="repeat" description="WD" evidence="7">
    <location>
        <begin position="215"/>
        <end position="257"/>
    </location>
</feature>
<comment type="subcellular location">
    <subcellularLocation>
        <location evidence="1">Nucleus</location>
    </subcellularLocation>
</comment>
<feature type="region of interest" description="Disordered" evidence="8">
    <location>
        <begin position="442"/>
        <end position="496"/>
    </location>
</feature>
<evidence type="ECO:0000259" key="9">
    <source>
        <dbReference type="Pfam" id="PF12265"/>
    </source>
</evidence>
<dbReference type="InterPro" id="IPR001680">
    <property type="entry name" value="WD40_rpt"/>
</dbReference>
<feature type="domain" description="Histone-binding protein RBBP4-like N-terminal" evidence="9">
    <location>
        <begin position="5"/>
        <end position="71"/>
    </location>
</feature>
<dbReference type="PROSITE" id="PS50082">
    <property type="entry name" value="WD_REPEATS_2"/>
    <property type="match status" value="3"/>
</dbReference>
<dbReference type="PANTHER" id="PTHR22850">
    <property type="entry name" value="WD40 REPEAT FAMILY"/>
    <property type="match status" value="1"/>
</dbReference>
<reference evidence="10 11" key="1">
    <citation type="journal article" date="2024" name="Nat. Commun.">
        <title>Phylogenomics reveals the evolutionary origins of lichenization in chlorophyte algae.</title>
        <authorList>
            <person name="Puginier C."/>
            <person name="Libourel C."/>
            <person name="Otte J."/>
            <person name="Skaloud P."/>
            <person name="Haon M."/>
            <person name="Grisel S."/>
            <person name="Petersen M."/>
            <person name="Berrin J.G."/>
            <person name="Delaux P.M."/>
            <person name="Dal Grande F."/>
            <person name="Keller J."/>
        </authorList>
    </citation>
    <scope>NUCLEOTIDE SEQUENCE [LARGE SCALE GENOMIC DNA]</scope>
    <source>
        <strain evidence="10 11">SAG 2523</strain>
    </source>
</reference>
<keyword evidence="6" id="KW-0539">Nucleus</keyword>
<organism evidence="10 11">
    <name type="scientific">Apatococcus fuscideae</name>
    <dbReference type="NCBI Taxonomy" id="2026836"/>
    <lineage>
        <taxon>Eukaryota</taxon>
        <taxon>Viridiplantae</taxon>
        <taxon>Chlorophyta</taxon>
        <taxon>core chlorophytes</taxon>
        <taxon>Trebouxiophyceae</taxon>
        <taxon>Chlorellales</taxon>
        <taxon>Chlorellaceae</taxon>
        <taxon>Apatococcus</taxon>
    </lineage>
</organism>
<dbReference type="InterPro" id="IPR020472">
    <property type="entry name" value="WD40_PAC1"/>
</dbReference>
<evidence type="ECO:0000256" key="7">
    <source>
        <dbReference type="PROSITE-ProRule" id="PRU00221"/>
    </source>
</evidence>
<keyword evidence="11" id="KW-1185">Reference proteome</keyword>
<dbReference type="PROSITE" id="PS00678">
    <property type="entry name" value="WD_REPEATS_1"/>
    <property type="match status" value="2"/>
</dbReference>
<keyword evidence="5" id="KW-0156">Chromatin regulator</keyword>
<accession>A0AAW1STQ6</accession>
<sequence>MATTEQHDRWKSLIPFLYDWFNHHHLTWPSLSCRWGPVVEEKTFKRMRKLYLSERTDGSEPNKLITMHASVCKPRVASAEVITGYQENSFSPYVKAHSVILHPGEVNKIRECPSHPAIVVTHTDAPQLYVWNVDRQRNRLGDKGTKAKLSEPDLTLVGHTDNAEFALGMANPEPLVASGGKDSKVLVWSLADQMTSLSHQSPGAKGPSLQPNTTLEGHADTVEDVVWLKGSEHELASVGDDYAVILWDTRAAGPATKIDGAHGEKDLHCVDWNPLNTDLLATGAADGSLKVWDRRKLSSSSAPEAIFSCQHHSEPIMRLEWSPTAATCLATGSEDHVINVWDLARGGSSADAPGSKRALAGVPPELMLQHCGHHGAVTDFQWSPDDPFTFLSISEDEESAMSEGGGTLQMWRVNDMIYRPEAEVLAELEQYKTAILEGKPKTPLAAANGTPAPSETVNGDLKQEAALTPVAPTGVNAGVGAAPVRLDSDMPEAPAA</sequence>
<evidence type="ECO:0000256" key="1">
    <source>
        <dbReference type="ARBA" id="ARBA00004123"/>
    </source>
</evidence>
<evidence type="ECO:0000313" key="10">
    <source>
        <dbReference type="EMBL" id="KAK9855790.1"/>
    </source>
</evidence>
<dbReference type="InterPro" id="IPR022052">
    <property type="entry name" value="Histone-bd_RBBP4-like_N"/>
</dbReference>
<gene>
    <name evidence="10" type="ORF">WJX84_011228</name>
</gene>
<dbReference type="Pfam" id="PF12265">
    <property type="entry name" value="CAF1C_H4-bd"/>
    <property type="match status" value="1"/>
</dbReference>
<keyword evidence="3 7" id="KW-0853">WD repeat</keyword>
<dbReference type="EMBL" id="JALJOV010001041">
    <property type="protein sequence ID" value="KAK9855790.1"/>
    <property type="molecule type" value="Genomic_DNA"/>
</dbReference>
<name>A0AAW1STQ6_9CHLO</name>
<evidence type="ECO:0000256" key="6">
    <source>
        <dbReference type="ARBA" id="ARBA00023242"/>
    </source>
</evidence>
<dbReference type="Gene3D" id="2.130.10.10">
    <property type="entry name" value="YVTN repeat-like/Quinoprotein amine dehydrogenase"/>
    <property type="match status" value="1"/>
</dbReference>
<dbReference type="PROSITE" id="PS50294">
    <property type="entry name" value="WD_REPEATS_REGION"/>
    <property type="match status" value="1"/>
</dbReference>
<dbReference type="Proteomes" id="UP001485043">
    <property type="component" value="Unassembled WGS sequence"/>
</dbReference>
<evidence type="ECO:0000313" key="11">
    <source>
        <dbReference type="Proteomes" id="UP001485043"/>
    </source>
</evidence>
<feature type="repeat" description="WD" evidence="7">
    <location>
        <begin position="309"/>
        <end position="351"/>
    </location>
</feature>
<dbReference type="InterPro" id="IPR019775">
    <property type="entry name" value="WD40_repeat_CS"/>
</dbReference>
<comment type="similarity">
    <text evidence="2">Belongs to the WD repeat RBAP46/RBAP48/MSI1 family.</text>
</comment>
<dbReference type="GO" id="GO:0006325">
    <property type="term" value="P:chromatin organization"/>
    <property type="evidence" value="ECO:0007669"/>
    <property type="project" value="UniProtKB-KW"/>
</dbReference>
<dbReference type="InterPro" id="IPR036322">
    <property type="entry name" value="WD40_repeat_dom_sf"/>
</dbReference>
<dbReference type="AlphaFoldDB" id="A0AAW1STQ6"/>
<dbReference type="InterPro" id="IPR050459">
    <property type="entry name" value="WD_repeat_RBAP46/RBAP48/MSI1"/>
</dbReference>
<dbReference type="GO" id="GO:0005634">
    <property type="term" value="C:nucleus"/>
    <property type="evidence" value="ECO:0007669"/>
    <property type="project" value="UniProtKB-SubCell"/>
</dbReference>